<comment type="similarity">
    <text evidence="2">Belongs to the malic enzymes family.</text>
</comment>
<feature type="binding site" evidence="6">
    <location>
        <position position="285"/>
    </location>
    <ligand>
        <name>(S)-malate</name>
        <dbReference type="ChEBI" id="CHEBI:15589"/>
    </ligand>
</feature>
<evidence type="ECO:0000256" key="2">
    <source>
        <dbReference type="ARBA" id="ARBA00008785"/>
    </source>
</evidence>
<evidence type="ECO:0000256" key="7">
    <source>
        <dbReference type="PIRSR" id="PIRSR000106-3"/>
    </source>
</evidence>
<dbReference type="Proteomes" id="UP000602260">
    <property type="component" value="Unassembled WGS sequence"/>
</dbReference>
<accession>A0A8J6M6Q3</accession>
<evidence type="ECO:0000256" key="4">
    <source>
        <dbReference type="ARBA" id="ARBA00023002"/>
    </source>
</evidence>
<dbReference type="FunFam" id="3.40.50.720:FF:000095">
    <property type="entry name" value="NADP-dependent malic enzyme"/>
    <property type="match status" value="1"/>
</dbReference>
<protein>
    <submittedName>
        <fullName evidence="10">NAD-dependent malic enzyme</fullName>
    </submittedName>
</protein>
<dbReference type="GO" id="GO:0046872">
    <property type="term" value="F:metal ion binding"/>
    <property type="evidence" value="ECO:0007669"/>
    <property type="project" value="UniProtKB-KW"/>
</dbReference>
<dbReference type="PIRSF" id="PIRSF000106">
    <property type="entry name" value="ME"/>
    <property type="match status" value="1"/>
</dbReference>
<dbReference type="RefSeq" id="WP_186879296.1">
    <property type="nucleotide sequence ID" value="NZ_JACOPN010000012.1"/>
</dbReference>
<dbReference type="FunFam" id="3.40.50.10380:FF:000003">
    <property type="entry name" value="NADP-dependent malic enzyme"/>
    <property type="match status" value="1"/>
</dbReference>
<feature type="active site" description="Proton acceptor" evidence="5">
    <location>
        <position position="91"/>
    </location>
</feature>
<evidence type="ECO:0000313" key="10">
    <source>
        <dbReference type="EMBL" id="MBC5718231.1"/>
    </source>
</evidence>
<comment type="cofactor">
    <cofactor evidence="1">
        <name>Mn(2+)</name>
        <dbReference type="ChEBI" id="CHEBI:29035"/>
    </cofactor>
</comment>
<dbReference type="InterPro" id="IPR045213">
    <property type="entry name" value="Malic_NAD-bd_bact_type"/>
</dbReference>
<dbReference type="SMART" id="SM00919">
    <property type="entry name" value="Malic_M"/>
    <property type="match status" value="1"/>
</dbReference>
<dbReference type="SUPFAM" id="SSF51735">
    <property type="entry name" value="NAD(P)-binding Rossmann-fold domains"/>
    <property type="match status" value="1"/>
</dbReference>
<comment type="caution">
    <text evidence="10">The sequence shown here is derived from an EMBL/GenBank/DDBJ whole genome shotgun (WGS) entry which is preliminary data.</text>
</comment>
<organism evidence="10 11">
    <name type="scientific">Flintibacter faecis</name>
    <dbReference type="NCBI Taxonomy" id="2763047"/>
    <lineage>
        <taxon>Bacteria</taxon>
        <taxon>Bacillati</taxon>
        <taxon>Bacillota</taxon>
        <taxon>Clostridia</taxon>
        <taxon>Eubacteriales</taxon>
        <taxon>Flintibacter</taxon>
    </lineage>
</organism>
<dbReference type="Pfam" id="PF00390">
    <property type="entry name" value="malic"/>
    <property type="match status" value="1"/>
</dbReference>
<comment type="cofactor">
    <cofactor evidence="7">
        <name>Mg(2+)</name>
        <dbReference type="ChEBI" id="CHEBI:18420"/>
    </cofactor>
    <cofactor evidence="7">
        <name>Mn(2+)</name>
        <dbReference type="ChEBI" id="CHEBI:29035"/>
    </cofactor>
    <text evidence="7">Divalent metal cations. Prefers magnesium or manganese.</text>
</comment>
<evidence type="ECO:0000259" key="8">
    <source>
        <dbReference type="SMART" id="SM00919"/>
    </source>
</evidence>
<evidence type="ECO:0000313" key="11">
    <source>
        <dbReference type="Proteomes" id="UP000602260"/>
    </source>
</evidence>
<dbReference type="SMART" id="SM01274">
    <property type="entry name" value="malic"/>
    <property type="match status" value="1"/>
</dbReference>
<keyword evidence="3 7" id="KW-0479">Metal-binding</keyword>
<feature type="binding site" evidence="7">
    <location>
        <position position="133"/>
    </location>
    <ligand>
        <name>a divalent metal cation</name>
        <dbReference type="ChEBI" id="CHEBI:60240"/>
    </ligand>
</feature>
<proteinExistence type="inferred from homology"/>
<feature type="domain" description="Malic enzyme NAD-binding" evidence="8">
    <location>
        <begin position="160"/>
        <end position="383"/>
    </location>
</feature>
<evidence type="ECO:0000256" key="1">
    <source>
        <dbReference type="ARBA" id="ARBA00001936"/>
    </source>
</evidence>
<evidence type="ECO:0000256" key="3">
    <source>
        <dbReference type="ARBA" id="ARBA00022723"/>
    </source>
</evidence>
<dbReference type="EMBL" id="JACOPN010000012">
    <property type="protein sequence ID" value="MBC5718231.1"/>
    <property type="molecule type" value="Genomic_DNA"/>
</dbReference>
<dbReference type="GO" id="GO:0004470">
    <property type="term" value="F:malic enzyme activity"/>
    <property type="evidence" value="ECO:0007669"/>
    <property type="project" value="InterPro"/>
</dbReference>
<dbReference type="PANTHER" id="PTHR43237">
    <property type="entry name" value="NADP-DEPENDENT MALIC ENZYME"/>
    <property type="match status" value="1"/>
</dbReference>
<dbReference type="InterPro" id="IPR012302">
    <property type="entry name" value="Malic_NAD-bd"/>
</dbReference>
<feature type="active site" description="Proton donor" evidence="5">
    <location>
        <position position="36"/>
    </location>
</feature>
<evidence type="ECO:0000259" key="9">
    <source>
        <dbReference type="SMART" id="SM01274"/>
    </source>
</evidence>
<feature type="binding site" evidence="6">
    <location>
        <position position="315"/>
    </location>
    <ligand>
        <name>(S)-malate</name>
        <dbReference type="ChEBI" id="CHEBI:15589"/>
    </ligand>
</feature>
<dbReference type="InterPro" id="IPR046346">
    <property type="entry name" value="Aminoacid_DH-like_N_sf"/>
</dbReference>
<dbReference type="GO" id="GO:0051287">
    <property type="term" value="F:NAD binding"/>
    <property type="evidence" value="ECO:0007669"/>
    <property type="project" value="InterPro"/>
</dbReference>
<dbReference type="GO" id="GO:0016616">
    <property type="term" value="F:oxidoreductase activity, acting on the CH-OH group of donors, NAD or NADP as acceptor"/>
    <property type="evidence" value="ECO:0007669"/>
    <property type="project" value="InterPro"/>
</dbReference>
<feature type="binding site" evidence="7">
    <location>
        <position position="159"/>
    </location>
    <ligand>
        <name>a divalent metal cation</name>
        <dbReference type="ChEBI" id="CHEBI:60240"/>
    </ligand>
</feature>
<feature type="binding site" evidence="7">
    <location>
        <position position="134"/>
    </location>
    <ligand>
        <name>a divalent metal cation</name>
        <dbReference type="ChEBI" id="CHEBI:60240"/>
    </ligand>
</feature>
<dbReference type="SUPFAM" id="SSF53223">
    <property type="entry name" value="Aminoacid dehydrogenase-like, N-terminal domain"/>
    <property type="match status" value="1"/>
</dbReference>
<gene>
    <name evidence="10" type="ORF">H8S55_13090</name>
</gene>
<dbReference type="InterPro" id="IPR037062">
    <property type="entry name" value="Malic_N_dom_sf"/>
</dbReference>
<dbReference type="Pfam" id="PF03949">
    <property type="entry name" value="Malic_M"/>
    <property type="match status" value="1"/>
</dbReference>
<dbReference type="InterPro" id="IPR012301">
    <property type="entry name" value="Malic_N_dom"/>
</dbReference>
<dbReference type="InterPro" id="IPR001891">
    <property type="entry name" value="Malic_OxRdtase"/>
</dbReference>
<feature type="domain" description="Malic enzyme N-terminal" evidence="9">
    <location>
        <begin position="15"/>
        <end position="148"/>
    </location>
</feature>
<dbReference type="PANTHER" id="PTHR43237:SF4">
    <property type="entry name" value="NADP-DEPENDENT MALIC ENZYME"/>
    <property type="match status" value="1"/>
</dbReference>
<dbReference type="Gene3D" id="3.40.50.720">
    <property type="entry name" value="NAD(P)-binding Rossmann-like Domain"/>
    <property type="match status" value="1"/>
</dbReference>
<dbReference type="InterPro" id="IPR051674">
    <property type="entry name" value="Malate_Decarboxylase"/>
</dbReference>
<keyword evidence="4" id="KW-0560">Oxidoreductase</keyword>
<evidence type="ECO:0000256" key="6">
    <source>
        <dbReference type="PIRSR" id="PIRSR000106-2"/>
    </source>
</evidence>
<name>A0A8J6M6Q3_9FIRM</name>
<reference evidence="10" key="1">
    <citation type="submission" date="2020-08" db="EMBL/GenBank/DDBJ databases">
        <title>Genome public.</title>
        <authorList>
            <person name="Liu C."/>
            <person name="Sun Q."/>
        </authorList>
    </citation>
    <scope>NUCLEOTIDE SEQUENCE</scope>
    <source>
        <strain evidence="10">BX5</strain>
    </source>
</reference>
<dbReference type="CDD" id="cd05311">
    <property type="entry name" value="NAD_bind_2_malic_enz"/>
    <property type="match status" value="1"/>
</dbReference>
<dbReference type="Gene3D" id="3.40.50.10380">
    <property type="entry name" value="Malic enzyme, N-terminal domain"/>
    <property type="match status" value="1"/>
</dbReference>
<dbReference type="InterPro" id="IPR036291">
    <property type="entry name" value="NAD(P)-bd_dom_sf"/>
</dbReference>
<dbReference type="AlphaFoldDB" id="A0A8J6M6Q3"/>
<sequence length="391" mass="41705">MDYAKESLRLHGEWKGKIEVVATVPVATKDDLSLAYTPGVAQPCLEIQKDVNKSYELTRRHNLCAVITDGSAVLGLGDIGPEAGMPVMEGKCVLFKAFGGVDAFPLCVKTKDVDEFVNAVYLISGSFGGINLEDIAAPRCFEIEQKLKEKCDIPIFHDDQHGTAIITLAGLTNALKVVGKKKEDVKVVTSGAGAAAISIVKLLLSAGFKNVTMCDRKGAIYEGREGLNWIKEEMAQVTNLEKKAGTLADMLVGADVFIGVSAPGTVTTEMVKTMNKDAIVFACANPTPEIFPDDAKAGGARVISTGRSDYPNQINNVLAFPGVFRGTFDVRASDINEEMKLAAAEALANLITDEELNEEYIIPKAFDHRVGSAVAKAVAQAAIRSGVAQLP</sequence>
<keyword evidence="11" id="KW-1185">Reference proteome</keyword>
<evidence type="ECO:0000256" key="5">
    <source>
        <dbReference type="PIRSR" id="PIRSR000106-1"/>
    </source>
</evidence>